<proteinExistence type="predicted"/>
<keyword evidence="1" id="KW-0808">Transferase</keyword>
<reference evidence="4 5" key="1">
    <citation type="journal article" date="2014" name="Int. J. Syst. Evol. Microbiol.">
        <title>Complete genome sequence of Corynebacterium casei LMG S-19264T (=DSM 44701T), isolated from a smear-ripened cheese.</title>
        <authorList>
            <consortium name="US DOE Joint Genome Institute (JGI-PGF)"/>
            <person name="Walter F."/>
            <person name="Albersmeier A."/>
            <person name="Kalinowski J."/>
            <person name="Ruckert C."/>
        </authorList>
    </citation>
    <scope>NUCLEOTIDE SEQUENCE [LARGE SCALE GENOMIC DNA]</scope>
    <source>
        <strain evidence="4 5">KCTC 19473</strain>
    </source>
</reference>
<dbReference type="PANTHER" id="PTHR35526">
    <property type="entry name" value="ANTI-SIGMA-F FACTOR RSBW-RELATED"/>
    <property type="match status" value="1"/>
</dbReference>
<evidence type="ECO:0000256" key="2">
    <source>
        <dbReference type="SAM" id="MobiDB-lite"/>
    </source>
</evidence>
<dbReference type="EMBL" id="BMXL01000048">
    <property type="protein sequence ID" value="GHD37452.1"/>
    <property type="molecule type" value="Genomic_DNA"/>
</dbReference>
<name>A0A919CLV0_9ACTN</name>
<dbReference type="InterPro" id="IPR036890">
    <property type="entry name" value="HATPase_C_sf"/>
</dbReference>
<dbReference type="Pfam" id="PF13581">
    <property type="entry name" value="HATPase_c_2"/>
    <property type="match status" value="1"/>
</dbReference>
<dbReference type="AlphaFoldDB" id="A0A919CLV0"/>
<organism evidence="4 5">
    <name type="scientific">Nocardiopsis kunsanensis</name>
    <dbReference type="NCBI Taxonomy" id="141693"/>
    <lineage>
        <taxon>Bacteria</taxon>
        <taxon>Bacillati</taxon>
        <taxon>Actinomycetota</taxon>
        <taxon>Actinomycetes</taxon>
        <taxon>Streptosporangiales</taxon>
        <taxon>Nocardiopsidaceae</taxon>
        <taxon>Nocardiopsis</taxon>
    </lineage>
</organism>
<comment type="caution">
    <text evidence="4">The sequence shown here is derived from an EMBL/GenBank/DDBJ whole genome shotgun (WGS) entry which is preliminary data.</text>
</comment>
<accession>A0A919CLV0</accession>
<evidence type="ECO:0000259" key="3">
    <source>
        <dbReference type="Pfam" id="PF13581"/>
    </source>
</evidence>
<keyword evidence="5" id="KW-1185">Reference proteome</keyword>
<protein>
    <recommendedName>
        <fullName evidence="3">Histidine kinase/HSP90-like ATPase domain-containing protein</fullName>
    </recommendedName>
</protein>
<dbReference type="InterPro" id="IPR050267">
    <property type="entry name" value="Anti-sigma-factor_SerPK"/>
</dbReference>
<keyword evidence="1" id="KW-0418">Kinase</keyword>
<evidence type="ECO:0000256" key="1">
    <source>
        <dbReference type="ARBA" id="ARBA00022527"/>
    </source>
</evidence>
<evidence type="ECO:0000313" key="4">
    <source>
        <dbReference type="EMBL" id="GHD37452.1"/>
    </source>
</evidence>
<keyword evidence="1" id="KW-0723">Serine/threonine-protein kinase</keyword>
<dbReference type="CDD" id="cd16936">
    <property type="entry name" value="HATPase_RsbW-like"/>
    <property type="match status" value="1"/>
</dbReference>
<dbReference type="InterPro" id="IPR003594">
    <property type="entry name" value="HATPase_dom"/>
</dbReference>
<evidence type="ECO:0000313" key="5">
    <source>
        <dbReference type="Proteomes" id="UP000654947"/>
    </source>
</evidence>
<gene>
    <name evidence="4" type="ORF">GCM10007147_45510</name>
</gene>
<feature type="domain" description="Histidine kinase/HSP90-like ATPase" evidence="3">
    <location>
        <begin position="24"/>
        <end position="124"/>
    </location>
</feature>
<dbReference type="GO" id="GO:0004674">
    <property type="term" value="F:protein serine/threonine kinase activity"/>
    <property type="evidence" value="ECO:0007669"/>
    <property type="project" value="UniProtKB-KW"/>
</dbReference>
<dbReference type="Gene3D" id="3.30.565.10">
    <property type="entry name" value="Histidine kinase-like ATPase, C-terminal domain"/>
    <property type="match status" value="1"/>
</dbReference>
<dbReference type="RefSeq" id="WP_083904678.1">
    <property type="nucleotide sequence ID" value="NZ_BMXL01000048.1"/>
</dbReference>
<sequence length="140" mass="15119">MQYTAAKPGQSKPRVHVHQPFDGSLDSAREARSWATSTLAKLGIAPPEWLDLIVSELATNAVAHTRSGAPGGRYTLRIAISPDQVRVEVRDAGALADRFPARVWAHPEATHGRGLALVDTFATRWGLLSSDTGVWAEVAR</sequence>
<dbReference type="Proteomes" id="UP000654947">
    <property type="component" value="Unassembled WGS sequence"/>
</dbReference>
<feature type="region of interest" description="Disordered" evidence="2">
    <location>
        <begin position="1"/>
        <end position="21"/>
    </location>
</feature>
<dbReference type="PANTHER" id="PTHR35526:SF3">
    <property type="entry name" value="ANTI-SIGMA-F FACTOR RSBW"/>
    <property type="match status" value="1"/>
</dbReference>
<dbReference type="SUPFAM" id="SSF55874">
    <property type="entry name" value="ATPase domain of HSP90 chaperone/DNA topoisomerase II/histidine kinase"/>
    <property type="match status" value="1"/>
</dbReference>